<name>A0AA36AJS1_OCTVU</name>
<sequence length="174" mass="20363">MEHMDQLDPNILNNLQNYIRHVNPYVSSFQAAIDLSKTENNSIILHHDKKSKQSNEYCRQCNRSMNSEVVALVPGDIKDPLDVIIHCQNAPYKRINSLHRSFDPLYYVLLFPEGTDGWRLNLKKTNGYTLTAMDFYAYQLQVRINSDNHGMRSRRLLQQYALDQWAKVERSGFQ</sequence>
<reference evidence="1" key="1">
    <citation type="submission" date="2023-08" db="EMBL/GenBank/DDBJ databases">
        <authorList>
            <person name="Alioto T."/>
            <person name="Alioto T."/>
            <person name="Gomez Garrido J."/>
        </authorList>
    </citation>
    <scope>NUCLEOTIDE SEQUENCE</scope>
</reference>
<gene>
    <name evidence="1" type="ORF">OCTVUL_1B005192</name>
</gene>
<dbReference type="PANTHER" id="PTHR45786:SF74">
    <property type="entry name" value="ATP-DEPENDENT DNA HELICASE"/>
    <property type="match status" value="1"/>
</dbReference>
<dbReference type="Proteomes" id="UP001162480">
    <property type="component" value="Chromosome 2"/>
</dbReference>
<evidence type="ECO:0000313" key="1">
    <source>
        <dbReference type="EMBL" id="CAI9717495.1"/>
    </source>
</evidence>
<organism evidence="1 2">
    <name type="scientific">Octopus vulgaris</name>
    <name type="common">Common octopus</name>
    <dbReference type="NCBI Taxonomy" id="6645"/>
    <lineage>
        <taxon>Eukaryota</taxon>
        <taxon>Metazoa</taxon>
        <taxon>Spiralia</taxon>
        <taxon>Lophotrochozoa</taxon>
        <taxon>Mollusca</taxon>
        <taxon>Cephalopoda</taxon>
        <taxon>Coleoidea</taxon>
        <taxon>Octopodiformes</taxon>
        <taxon>Octopoda</taxon>
        <taxon>Incirrata</taxon>
        <taxon>Octopodidae</taxon>
        <taxon>Octopus</taxon>
    </lineage>
</organism>
<evidence type="ECO:0000313" key="2">
    <source>
        <dbReference type="Proteomes" id="UP001162480"/>
    </source>
</evidence>
<proteinExistence type="predicted"/>
<keyword evidence="2" id="KW-1185">Reference proteome</keyword>
<evidence type="ECO:0008006" key="3">
    <source>
        <dbReference type="Google" id="ProtNLM"/>
    </source>
</evidence>
<protein>
    <recommendedName>
        <fullName evidence="3">Helitron helicase-like domain-containing protein</fullName>
    </recommendedName>
</protein>
<dbReference type="AlphaFoldDB" id="A0AA36AJS1"/>
<dbReference type="PANTHER" id="PTHR45786">
    <property type="entry name" value="DNA BINDING PROTEIN-LIKE"/>
    <property type="match status" value="1"/>
</dbReference>
<accession>A0AA36AJS1</accession>
<dbReference type="EMBL" id="OX597815">
    <property type="protein sequence ID" value="CAI9717495.1"/>
    <property type="molecule type" value="Genomic_DNA"/>
</dbReference>